<feature type="DNA-binding region" description="OmpR/PhoB-type" evidence="2">
    <location>
        <begin position="1"/>
        <end position="94"/>
    </location>
</feature>
<dbReference type="CDD" id="cd00383">
    <property type="entry name" value="trans_reg_C"/>
    <property type="match status" value="1"/>
</dbReference>
<comment type="caution">
    <text evidence="4">The sequence shown here is derived from an EMBL/GenBank/DDBJ whole genome shotgun (WGS) entry which is preliminary data.</text>
</comment>
<feature type="domain" description="OmpR/PhoB-type" evidence="3">
    <location>
        <begin position="1"/>
        <end position="94"/>
    </location>
</feature>
<evidence type="ECO:0000313" key="4">
    <source>
        <dbReference type="EMBL" id="MBB6102800.1"/>
    </source>
</evidence>
<dbReference type="InterPro" id="IPR016032">
    <property type="entry name" value="Sig_transdc_resp-reg_C-effctor"/>
</dbReference>
<dbReference type="GO" id="GO:0016887">
    <property type="term" value="F:ATP hydrolysis activity"/>
    <property type="evidence" value="ECO:0007669"/>
    <property type="project" value="InterPro"/>
</dbReference>
<dbReference type="PANTHER" id="PTHR47691:SF3">
    <property type="entry name" value="HTH-TYPE TRANSCRIPTIONAL REGULATOR RV0890C-RELATED"/>
    <property type="match status" value="1"/>
</dbReference>
<dbReference type="SMART" id="SM00862">
    <property type="entry name" value="Trans_reg_C"/>
    <property type="match status" value="1"/>
</dbReference>
<dbReference type="GO" id="GO:0003677">
    <property type="term" value="F:DNA binding"/>
    <property type="evidence" value="ECO:0007669"/>
    <property type="project" value="UniProtKB-UniRule"/>
</dbReference>
<name>A0A7W9TYQ7_9BURK</name>
<dbReference type="Gene3D" id="3.40.50.300">
    <property type="entry name" value="P-loop containing nucleotide triphosphate hydrolases"/>
    <property type="match status" value="1"/>
</dbReference>
<accession>A0A7W9TYQ7</accession>
<keyword evidence="5" id="KW-1185">Reference proteome</keyword>
<dbReference type="Pfam" id="PF13401">
    <property type="entry name" value="AAA_22"/>
    <property type="match status" value="1"/>
</dbReference>
<evidence type="ECO:0000313" key="5">
    <source>
        <dbReference type="Proteomes" id="UP000571554"/>
    </source>
</evidence>
<gene>
    <name evidence="4" type="ORF">F4827_002652</name>
</gene>
<dbReference type="PRINTS" id="PR00364">
    <property type="entry name" value="DISEASERSIST"/>
</dbReference>
<dbReference type="SUPFAM" id="SSF52540">
    <property type="entry name" value="P-loop containing nucleoside triphosphate hydrolases"/>
    <property type="match status" value="1"/>
</dbReference>
<organism evidence="4 5">
    <name type="scientific">Paraburkholderia bannensis</name>
    <dbReference type="NCBI Taxonomy" id="765414"/>
    <lineage>
        <taxon>Bacteria</taxon>
        <taxon>Pseudomonadati</taxon>
        <taxon>Pseudomonadota</taxon>
        <taxon>Betaproteobacteria</taxon>
        <taxon>Burkholderiales</taxon>
        <taxon>Burkholderiaceae</taxon>
        <taxon>Paraburkholderia</taxon>
    </lineage>
</organism>
<evidence type="ECO:0000256" key="1">
    <source>
        <dbReference type="ARBA" id="ARBA00023125"/>
    </source>
</evidence>
<proteinExistence type="predicted"/>
<dbReference type="InterPro" id="IPR027417">
    <property type="entry name" value="P-loop_NTPase"/>
</dbReference>
<dbReference type="InterPro" id="IPR036388">
    <property type="entry name" value="WH-like_DNA-bd_sf"/>
</dbReference>
<dbReference type="Pfam" id="PF00486">
    <property type="entry name" value="Trans_reg_C"/>
    <property type="match status" value="1"/>
</dbReference>
<dbReference type="PROSITE" id="PS51755">
    <property type="entry name" value="OMPR_PHOB"/>
    <property type="match status" value="1"/>
</dbReference>
<dbReference type="SUPFAM" id="SSF46894">
    <property type="entry name" value="C-terminal effector domain of the bipartite response regulators"/>
    <property type="match status" value="1"/>
</dbReference>
<dbReference type="InterPro" id="IPR049945">
    <property type="entry name" value="AAA_22"/>
</dbReference>
<keyword evidence="1 2" id="KW-0238">DNA-binding</keyword>
<evidence type="ECO:0000259" key="3">
    <source>
        <dbReference type="PROSITE" id="PS51755"/>
    </source>
</evidence>
<dbReference type="Gene3D" id="1.10.10.10">
    <property type="entry name" value="Winged helix-like DNA-binding domain superfamily/Winged helix DNA-binding domain"/>
    <property type="match status" value="1"/>
</dbReference>
<evidence type="ECO:0000256" key="2">
    <source>
        <dbReference type="PROSITE-ProRule" id="PRU01091"/>
    </source>
</evidence>
<dbReference type="GO" id="GO:0006355">
    <property type="term" value="P:regulation of DNA-templated transcription"/>
    <property type="evidence" value="ECO:0007669"/>
    <property type="project" value="InterPro"/>
</dbReference>
<dbReference type="InterPro" id="IPR001867">
    <property type="entry name" value="OmpR/PhoB-type_DNA-bd"/>
</dbReference>
<dbReference type="RefSeq" id="WP_183724333.1">
    <property type="nucleotide sequence ID" value="NZ_JACHBW010000006.1"/>
</dbReference>
<dbReference type="EMBL" id="JACHBW010000006">
    <property type="protein sequence ID" value="MBB6102800.1"/>
    <property type="molecule type" value="Genomic_DNA"/>
</dbReference>
<reference evidence="4 5" key="1">
    <citation type="submission" date="2020-08" db="EMBL/GenBank/DDBJ databases">
        <title>Above-ground endophytic microbial communities from plants in different locations in the United States.</title>
        <authorList>
            <person name="Frank C."/>
        </authorList>
    </citation>
    <scope>NUCLEOTIDE SEQUENCE [LARGE SCALE GENOMIC DNA]</scope>
    <source>
        <strain evidence="4 5">WP4_2_2</strain>
    </source>
</reference>
<dbReference type="PANTHER" id="PTHR47691">
    <property type="entry name" value="REGULATOR-RELATED"/>
    <property type="match status" value="1"/>
</dbReference>
<dbReference type="AlphaFoldDB" id="A0A7W9TYQ7"/>
<sequence length="477" mass="52175">MLEVGDVLVDFERHHVERAGTAISIGCRALDILQILVEAEGKVVSKHDILQKVWPYATVEENNLHVHIAALRRIIGRGRELIKTIPGRGYLLVRETSRPKTIESRPSSTSASIPRVQSRLFGRDDAQRTILGLLSRCRIITLVGAGGIGKSSLAVAVANVVHSQGMGRVTYIDFAEASTETAVCDSFLGALNLPRQPNPLTATHILDTIAYSTDVYVLDNVEQVIDTIASLIEELVSRSSTLTILVTTRQPLGLLGETLFRLMPLATPDDTCDVDLIEACPAVALFIDRVRARAHPFAVTSDSLIKIAEICRRLDGVPLAIELAAARVATTGVEFLANRLNDRLNLLTSGMRQALPRHRSLRASFDWSYMLLAPVEQRLFRRLGFFSDSFSLCEVCAIAGGLKLTQAQCALLLEKMAEKSLVSLQCVSGQMRYQLSECLRAYAVENLRKEGEFDEVLEAYRHGSVANGAGESVSVSG</sequence>
<dbReference type="GO" id="GO:0000160">
    <property type="term" value="P:phosphorelay signal transduction system"/>
    <property type="evidence" value="ECO:0007669"/>
    <property type="project" value="InterPro"/>
</dbReference>
<dbReference type="Proteomes" id="UP000571554">
    <property type="component" value="Unassembled WGS sequence"/>
</dbReference>
<protein>
    <submittedName>
        <fullName evidence="4">Putative ATPase</fullName>
    </submittedName>
</protein>